<dbReference type="GO" id="GO:0008688">
    <property type="term" value="F:3-(3-hydroxyphenyl)propionate hydroxylase activity"/>
    <property type="evidence" value="ECO:0007669"/>
    <property type="project" value="TreeGrafter"/>
</dbReference>
<dbReference type="InterPro" id="IPR002938">
    <property type="entry name" value="FAD-bd"/>
</dbReference>
<dbReference type="Gene3D" id="3.50.50.60">
    <property type="entry name" value="FAD/NAD(P)-binding domain"/>
    <property type="match status" value="1"/>
</dbReference>
<name>G4H8R7_9BACL</name>
<keyword evidence="4" id="KW-0503">Monooxygenase</keyword>
<proteinExistence type="predicted"/>
<reference evidence="4 5" key="1">
    <citation type="submission" date="2011-09" db="EMBL/GenBank/DDBJ databases">
        <title>The draft genome of Paenibacillus lactis 154.</title>
        <authorList>
            <consortium name="US DOE Joint Genome Institute (JGI-PGF)"/>
            <person name="Lucas S."/>
            <person name="Han J."/>
            <person name="Lapidus A."/>
            <person name="Cheng J.-F."/>
            <person name="Goodwin L."/>
            <person name="Pitluck S."/>
            <person name="Peters L."/>
            <person name="Land M.L."/>
            <person name="Hauser L."/>
            <person name="Siebers A."/>
            <person name="Thelen M."/>
            <person name="Hugenholtz P."/>
            <person name="Allgaier M."/>
            <person name="Woyke T.J."/>
        </authorList>
    </citation>
    <scope>NUCLEOTIDE SEQUENCE [LARGE SCALE GENOMIC DNA]</scope>
    <source>
        <strain evidence="4 5">154</strain>
    </source>
</reference>
<dbReference type="PATRIC" id="fig|743719.3.peg.397"/>
<sequence>MKSLPVENEQRIAIVGGGPVGLALSVILARYNVPTVILESRSQPTPRHESRAIVWMPRGLELLEWLGLKTTFDKAVVHRTAHEFQAGRRKLMTLSFQDLESPYGYTAQMPQHDTEVLLEEAARQTGVVEIRRNHQVMKVGEEEGQANLTVDSPQGTYIIRAPWAVGTDGAKSTIRKALSIPLKWRDYGTDSAVADFEMEINLPREVSNIVLDPERPYGFFHFGEMKWRFIYRLNQGEDRKQMTSEAAVTELLRKLKPDVSIKRFLWASAFRLGQGQSETYRKGKWLLAGDAAHAMGPSAGAGMMIGLLGAWRLGWRLALAYQGHEAADALLDDYAKEQLAASDEIQDTNAIIFKNMALSNPALARLRSTGLRMASRISSVSKSITAKEALLNQILPVDGSADCIIDGSWKSRKGYGSWILGKRIPFPVQGHQLLLPDQLKHTLVSVGLNDEVEERRYAERLAEQVPVPVNEEICLPEQTSPYRFGKAKSIVFALVRPDQHVAGIFERSV</sequence>
<evidence type="ECO:0000256" key="1">
    <source>
        <dbReference type="ARBA" id="ARBA00023002"/>
    </source>
</evidence>
<dbReference type="PANTHER" id="PTHR43476:SF3">
    <property type="entry name" value="FAD-BINDING MONOOXYGENASE"/>
    <property type="match status" value="1"/>
</dbReference>
<evidence type="ECO:0000313" key="4">
    <source>
        <dbReference type="EMBL" id="EHB68252.1"/>
    </source>
</evidence>
<dbReference type="eggNOG" id="COG0654">
    <property type="taxonomic scope" value="Bacteria"/>
</dbReference>
<dbReference type="GO" id="GO:0071949">
    <property type="term" value="F:FAD binding"/>
    <property type="evidence" value="ECO:0007669"/>
    <property type="project" value="InterPro"/>
</dbReference>
<dbReference type="STRING" id="743719.PaelaDRAFT_0378"/>
<dbReference type="InterPro" id="IPR050631">
    <property type="entry name" value="PheA/TfdB_FAD_monoxygenase"/>
</dbReference>
<dbReference type="EMBL" id="AGIP01000001">
    <property type="protein sequence ID" value="EHB68252.1"/>
    <property type="molecule type" value="Genomic_DNA"/>
</dbReference>
<dbReference type="Gene3D" id="3.30.70.2450">
    <property type="match status" value="1"/>
</dbReference>
<feature type="domain" description="FAD-binding" evidence="3">
    <location>
        <begin position="12"/>
        <end position="345"/>
    </location>
</feature>
<accession>G4H8R7</accession>
<feature type="transmembrane region" description="Helical" evidence="2">
    <location>
        <begin position="12"/>
        <end position="33"/>
    </location>
</feature>
<dbReference type="PANTHER" id="PTHR43476">
    <property type="entry name" value="3-(3-HYDROXY-PHENYL)PROPIONATE/3-HYDROXYCINNAMIC ACID HYDROXYLASE"/>
    <property type="match status" value="1"/>
</dbReference>
<evidence type="ECO:0000313" key="5">
    <source>
        <dbReference type="Proteomes" id="UP000003891"/>
    </source>
</evidence>
<dbReference type="RefSeq" id="WP_007127554.1">
    <property type="nucleotide sequence ID" value="NZ_AGIP01000001.1"/>
</dbReference>
<dbReference type="InterPro" id="IPR036188">
    <property type="entry name" value="FAD/NAD-bd_sf"/>
</dbReference>
<keyword evidence="2" id="KW-0472">Membrane</keyword>
<dbReference type="OrthoDB" id="9806565at2"/>
<keyword evidence="2" id="KW-1133">Transmembrane helix</keyword>
<evidence type="ECO:0000259" key="3">
    <source>
        <dbReference type="Pfam" id="PF01494"/>
    </source>
</evidence>
<gene>
    <name evidence="4" type="ORF">PaelaDRAFT_0378</name>
</gene>
<dbReference type="SUPFAM" id="SSF51905">
    <property type="entry name" value="FAD/NAD(P)-binding domain"/>
    <property type="match status" value="1"/>
</dbReference>
<keyword evidence="1" id="KW-0560">Oxidoreductase</keyword>
<keyword evidence="2" id="KW-0812">Transmembrane</keyword>
<dbReference type="Proteomes" id="UP000003891">
    <property type="component" value="Unassembled WGS sequence"/>
</dbReference>
<dbReference type="AlphaFoldDB" id="G4H8R7"/>
<protein>
    <submittedName>
        <fullName evidence="4">Monooxygenase FAD-binding</fullName>
    </submittedName>
</protein>
<dbReference type="GO" id="GO:0019622">
    <property type="term" value="P:3-(3-hydroxy)phenylpropionate catabolic process"/>
    <property type="evidence" value="ECO:0007669"/>
    <property type="project" value="TreeGrafter"/>
</dbReference>
<dbReference type="PRINTS" id="PR00420">
    <property type="entry name" value="RNGMNOXGNASE"/>
</dbReference>
<dbReference type="Pfam" id="PF01494">
    <property type="entry name" value="FAD_binding_3"/>
    <property type="match status" value="1"/>
</dbReference>
<evidence type="ECO:0000256" key="2">
    <source>
        <dbReference type="SAM" id="Phobius"/>
    </source>
</evidence>
<organism evidence="4 5">
    <name type="scientific">Paenibacillus lactis 154</name>
    <dbReference type="NCBI Taxonomy" id="743719"/>
    <lineage>
        <taxon>Bacteria</taxon>
        <taxon>Bacillati</taxon>
        <taxon>Bacillota</taxon>
        <taxon>Bacilli</taxon>
        <taxon>Bacillales</taxon>
        <taxon>Paenibacillaceae</taxon>
        <taxon>Paenibacillus</taxon>
    </lineage>
</organism>